<evidence type="ECO:0000313" key="3">
    <source>
        <dbReference type="Proteomes" id="UP000218172"/>
    </source>
</evidence>
<organism evidence="2 3">
    <name type="scientific">SAR86 cluster bacterium</name>
    <dbReference type="NCBI Taxonomy" id="2030880"/>
    <lineage>
        <taxon>Bacteria</taxon>
        <taxon>Pseudomonadati</taxon>
        <taxon>Pseudomonadota</taxon>
        <taxon>Gammaproteobacteria</taxon>
        <taxon>SAR86 cluster</taxon>
    </lineage>
</organism>
<evidence type="ECO:0000313" key="2">
    <source>
        <dbReference type="EMBL" id="PCH61858.1"/>
    </source>
</evidence>
<protein>
    <submittedName>
        <fullName evidence="2">Uncharacterized protein</fullName>
    </submittedName>
</protein>
<feature type="compositionally biased region" description="Polar residues" evidence="1">
    <location>
        <begin position="225"/>
        <end position="257"/>
    </location>
</feature>
<reference evidence="3" key="1">
    <citation type="submission" date="2017-08" db="EMBL/GenBank/DDBJ databases">
        <title>A dynamic microbial community with high functional redundancy inhabits the cold, oxic subseafloor aquifer.</title>
        <authorList>
            <person name="Tully B.J."/>
            <person name="Wheat C.G."/>
            <person name="Glazer B.T."/>
            <person name="Huber J.A."/>
        </authorList>
    </citation>
    <scope>NUCLEOTIDE SEQUENCE [LARGE SCALE GENOMIC DNA]</scope>
</reference>
<sequence length="292" mass="31796">MLSFLAACGSSEERYQRQLTASHEKASRSLSVLSERIDSGLIRNAKYIDAYADVVKRQKPELTEIVELVQVDATLRSPVFEGLQTRLDDSARQIDAAAQAGGDTANQLLTELSNLNNAASSEVYDAMLADSVNVLADMSDGSLSRVSSLSKRDSLSANGAADMGEGSQYVGNPNYGSWQTGNNGSSFWSWYGKYALFSSLFNRGPIGYGYWSSNRDYSYYHDNGRSSFSSPAQKSRAVQTETRARNTFASQGRSFNSPYARAKSSGTRPRTPSYNTRTSSSTSSRSVSRGGK</sequence>
<comment type="caution">
    <text evidence="2">The sequence shown here is derived from an EMBL/GenBank/DDBJ whole genome shotgun (WGS) entry which is preliminary data.</text>
</comment>
<proteinExistence type="predicted"/>
<evidence type="ECO:0000256" key="1">
    <source>
        <dbReference type="SAM" id="MobiDB-lite"/>
    </source>
</evidence>
<name>A0A2A4MPS2_9GAMM</name>
<accession>A0A2A4MPS2</accession>
<gene>
    <name evidence="2" type="ORF">COC19_03970</name>
</gene>
<feature type="region of interest" description="Disordered" evidence="1">
    <location>
        <begin position="225"/>
        <end position="292"/>
    </location>
</feature>
<dbReference type="Proteomes" id="UP000218172">
    <property type="component" value="Unassembled WGS sequence"/>
</dbReference>
<feature type="compositionally biased region" description="Low complexity" evidence="1">
    <location>
        <begin position="267"/>
        <end position="292"/>
    </location>
</feature>
<dbReference type="AlphaFoldDB" id="A0A2A4MPS2"/>
<dbReference type="EMBL" id="NVQR01000054">
    <property type="protein sequence ID" value="PCH61858.1"/>
    <property type="molecule type" value="Genomic_DNA"/>
</dbReference>